<dbReference type="InterPro" id="IPR004647">
    <property type="entry name" value="Fe-S_hydro-lyase_TtdB-typ_cat"/>
</dbReference>
<name>K0AWN8_GOTA9</name>
<accession>K0AWN8</accession>
<proteinExistence type="inferred from homology"/>
<dbReference type="NCBIfam" id="TIGR00723">
    <property type="entry name" value="ttdB_fumA_fumB"/>
    <property type="match status" value="1"/>
</dbReference>
<gene>
    <name evidence="4" type="primary">ttdB</name>
    <name evidence="4" type="ordered locus">Curi_c01070</name>
</gene>
<reference evidence="4 5" key="1">
    <citation type="journal article" date="2012" name="PLoS ONE">
        <title>The purine-utilizing bacterium Clostridium acidurici 9a: a genome-guided metabolic reconsideration.</title>
        <authorList>
            <person name="Hartwich K."/>
            <person name="Poehlein A."/>
            <person name="Daniel R."/>
        </authorList>
    </citation>
    <scope>NUCLEOTIDE SEQUENCE [LARGE SCALE GENOMIC DNA]</scope>
    <source>
        <strain evidence="5">ATCC 7906 / DSM 604 / BCRC 14475 / CIP 104303 / KCTC 5404 / NCIMB 10678 / 9a</strain>
    </source>
</reference>
<dbReference type="PANTHER" id="PTHR43351">
    <property type="entry name" value="L(+)-TARTRATE DEHYDRATASE SUBUNIT BETA"/>
    <property type="match status" value="1"/>
</dbReference>
<dbReference type="NCBIfam" id="NF005310">
    <property type="entry name" value="PRK06842.1"/>
    <property type="match status" value="1"/>
</dbReference>
<evidence type="ECO:0000259" key="3">
    <source>
        <dbReference type="Pfam" id="PF05683"/>
    </source>
</evidence>
<dbReference type="PATRIC" id="fig|1128398.3.peg.106"/>
<dbReference type="Proteomes" id="UP000006094">
    <property type="component" value="Chromosome"/>
</dbReference>
<evidence type="ECO:0000313" key="5">
    <source>
        <dbReference type="Proteomes" id="UP000006094"/>
    </source>
</evidence>
<dbReference type="Pfam" id="PF05683">
    <property type="entry name" value="Fumerase_C"/>
    <property type="match status" value="1"/>
</dbReference>
<dbReference type="EC" id="4.2.1.32" evidence="4"/>
<dbReference type="SUPFAM" id="SSF117457">
    <property type="entry name" value="FumA C-terminal domain-like"/>
    <property type="match status" value="1"/>
</dbReference>
<comment type="similarity">
    <text evidence="1">Belongs to the class-I fumarase family.</text>
</comment>
<dbReference type="HOGENOM" id="CLU_098588_2_0_9"/>
<protein>
    <submittedName>
        <fullName evidence="4">L(+)-tartrate dehydratase, subunit beta</fullName>
        <ecNumber evidence="4">4.2.1.32</ecNumber>
    </submittedName>
</protein>
<evidence type="ECO:0000313" key="4">
    <source>
        <dbReference type="EMBL" id="AFS77187.1"/>
    </source>
</evidence>
<dbReference type="eggNOG" id="COG1838">
    <property type="taxonomic scope" value="Bacteria"/>
</dbReference>
<evidence type="ECO:0000256" key="1">
    <source>
        <dbReference type="ARBA" id="ARBA00008876"/>
    </source>
</evidence>
<organism evidence="4 5">
    <name type="scientific">Gottschalkia acidurici (strain ATCC 7906 / DSM 604 / BCRC 14475 / CIP 104303 / KCTC 5404 / NCIMB 10678 / 9a)</name>
    <name type="common">Clostridium acidurici</name>
    <dbReference type="NCBI Taxonomy" id="1128398"/>
    <lineage>
        <taxon>Bacteria</taxon>
        <taxon>Bacillati</taxon>
        <taxon>Bacillota</taxon>
        <taxon>Tissierellia</taxon>
        <taxon>Tissierellales</taxon>
        <taxon>Gottschalkiaceae</taxon>
        <taxon>Gottschalkia</taxon>
    </lineage>
</organism>
<dbReference type="AlphaFoldDB" id="K0AWN8"/>
<feature type="domain" description="Fe-S hydro-lyase tartrate dehydratase beta-type catalytic" evidence="3">
    <location>
        <begin position="9"/>
        <end position="179"/>
    </location>
</feature>
<dbReference type="PANTHER" id="PTHR43351:SF2">
    <property type="entry name" value="L(+)-TARTRATE DEHYDRATASE SUBUNIT BETA-RELATED"/>
    <property type="match status" value="1"/>
</dbReference>
<sequence>MEQVKAKYIQTPLTEEKTLELKAGDQVYISGIVYTARDAAHKRMIEELEVGKDLPFDIKDSTIYYTGPCPPRPGEIIGSSGPTTSYRMDSYTPTLLDRGLRGMIGKGERSKEVISSMIKNKSVYFAVIGGAGALISSCIKEVEVIAYEDLGTEAIRKIYIENMPAIVAIDSQGNSLFERGE</sequence>
<dbReference type="GO" id="GO:0008730">
    <property type="term" value="F:L(+)-tartrate dehydratase activity"/>
    <property type="evidence" value="ECO:0007669"/>
    <property type="project" value="UniProtKB-EC"/>
</dbReference>
<keyword evidence="2 4" id="KW-0456">Lyase</keyword>
<dbReference type="InterPro" id="IPR036660">
    <property type="entry name" value="Fe-S_hydroAse_TtdB_cat_sf"/>
</dbReference>
<dbReference type="Gene3D" id="3.20.130.10">
    <property type="entry name" value="Fe-S hydro-lyase, tartrate dehydratase beta-type, catalytic domain"/>
    <property type="match status" value="1"/>
</dbReference>
<dbReference type="EMBL" id="CP003326">
    <property type="protein sequence ID" value="AFS77187.1"/>
    <property type="molecule type" value="Genomic_DNA"/>
</dbReference>
<dbReference type="OrthoDB" id="9798978at2"/>
<dbReference type="KEGG" id="cad:Curi_c01070"/>
<dbReference type="STRING" id="1128398.Curi_c01070"/>
<keyword evidence="5" id="KW-1185">Reference proteome</keyword>
<evidence type="ECO:0000256" key="2">
    <source>
        <dbReference type="ARBA" id="ARBA00023239"/>
    </source>
</evidence>
<dbReference type="RefSeq" id="WP_014966324.1">
    <property type="nucleotide sequence ID" value="NC_018664.1"/>
</dbReference>